<evidence type="ECO:0000256" key="1">
    <source>
        <dbReference type="SAM" id="MobiDB-lite"/>
    </source>
</evidence>
<dbReference type="PANTHER" id="PTHR24006">
    <property type="entry name" value="UBIQUITIN CARBOXYL-TERMINAL HYDROLASE"/>
    <property type="match status" value="1"/>
</dbReference>
<evidence type="ECO:0000313" key="3">
    <source>
        <dbReference type="EMBL" id="PVH98418.1"/>
    </source>
</evidence>
<dbReference type="OrthoDB" id="420187at2759"/>
<dbReference type="GO" id="GO:0005829">
    <property type="term" value="C:cytosol"/>
    <property type="evidence" value="ECO:0007669"/>
    <property type="project" value="TreeGrafter"/>
</dbReference>
<feature type="compositionally biased region" description="Acidic residues" evidence="1">
    <location>
        <begin position="2492"/>
        <end position="2503"/>
    </location>
</feature>
<feature type="compositionally biased region" description="Low complexity" evidence="1">
    <location>
        <begin position="475"/>
        <end position="487"/>
    </location>
</feature>
<feature type="compositionally biased region" description="Low complexity" evidence="1">
    <location>
        <begin position="92"/>
        <end position="102"/>
    </location>
</feature>
<dbReference type="PROSITE" id="PS00973">
    <property type="entry name" value="USP_2"/>
    <property type="match status" value="1"/>
</dbReference>
<dbReference type="GO" id="GO:0004843">
    <property type="term" value="F:cysteine-type deubiquitinase activity"/>
    <property type="evidence" value="ECO:0007669"/>
    <property type="project" value="InterPro"/>
</dbReference>
<feature type="region of interest" description="Disordered" evidence="1">
    <location>
        <begin position="1"/>
        <end position="159"/>
    </location>
</feature>
<dbReference type="InterPro" id="IPR050164">
    <property type="entry name" value="Peptidase_C19"/>
</dbReference>
<name>A0A2V1DK20_9PLEO</name>
<feature type="compositionally biased region" description="Low complexity" evidence="1">
    <location>
        <begin position="11"/>
        <end position="26"/>
    </location>
</feature>
<reference evidence="3 4" key="1">
    <citation type="journal article" date="2018" name="Sci. Rep.">
        <title>Comparative genomics provides insights into the lifestyle and reveals functional heterogeneity of dark septate endophytic fungi.</title>
        <authorList>
            <person name="Knapp D.G."/>
            <person name="Nemeth J.B."/>
            <person name="Barry K."/>
            <person name="Hainaut M."/>
            <person name="Henrissat B."/>
            <person name="Johnson J."/>
            <person name="Kuo A."/>
            <person name="Lim J.H.P."/>
            <person name="Lipzen A."/>
            <person name="Nolan M."/>
            <person name="Ohm R.A."/>
            <person name="Tamas L."/>
            <person name="Grigoriev I.V."/>
            <person name="Spatafora J.W."/>
            <person name="Nagy L.G."/>
            <person name="Kovacs G.M."/>
        </authorList>
    </citation>
    <scope>NUCLEOTIDE SEQUENCE [LARGE SCALE GENOMIC DNA]</scope>
    <source>
        <strain evidence="3 4">DSE2036</strain>
    </source>
</reference>
<dbReference type="SUPFAM" id="SSF54001">
    <property type="entry name" value="Cysteine proteinases"/>
    <property type="match status" value="1"/>
</dbReference>
<feature type="region of interest" description="Disordered" evidence="1">
    <location>
        <begin position="2482"/>
        <end position="2503"/>
    </location>
</feature>
<evidence type="ECO:0000259" key="2">
    <source>
        <dbReference type="PROSITE" id="PS50235"/>
    </source>
</evidence>
<dbReference type="InterPro" id="IPR001394">
    <property type="entry name" value="Peptidase_C19_UCH"/>
</dbReference>
<feature type="region of interest" description="Disordered" evidence="1">
    <location>
        <begin position="475"/>
        <end position="494"/>
    </location>
</feature>
<evidence type="ECO:0000313" key="4">
    <source>
        <dbReference type="Proteomes" id="UP000244855"/>
    </source>
</evidence>
<dbReference type="PROSITE" id="PS50235">
    <property type="entry name" value="USP_3"/>
    <property type="match status" value="1"/>
</dbReference>
<protein>
    <recommendedName>
        <fullName evidence="2">USP domain-containing protein</fullName>
    </recommendedName>
</protein>
<gene>
    <name evidence="3" type="ORF">DM02DRAFT_657374</name>
</gene>
<dbReference type="InterPro" id="IPR018200">
    <property type="entry name" value="USP_CS"/>
</dbReference>
<feature type="compositionally biased region" description="Acidic residues" evidence="1">
    <location>
        <begin position="103"/>
        <end position="115"/>
    </location>
</feature>
<dbReference type="InterPro" id="IPR038765">
    <property type="entry name" value="Papain-like_cys_pep_sf"/>
</dbReference>
<dbReference type="GO" id="GO:0016579">
    <property type="term" value="P:protein deubiquitination"/>
    <property type="evidence" value="ECO:0007669"/>
    <property type="project" value="InterPro"/>
</dbReference>
<dbReference type="InterPro" id="IPR021905">
    <property type="entry name" value="DUF3517"/>
</dbReference>
<dbReference type="InterPro" id="IPR028889">
    <property type="entry name" value="USP"/>
</dbReference>
<dbReference type="Pfam" id="PF00443">
    <property type="entry name" value="UCH"/>
    <property type="match status" value="1"/>
</dbReference>
<dbReference type="STRING" id="97972.A0A2V1DK20"/>
<sequence>MSVAGGDEAISSPSPTLAPSTSTSPPSSLPNPPPDSMEEADRDHKRRRLNSESKQDTDAVAMSTDQSVPDSPAVPALTLDPAEQHLQMTIRSQPPSSSNPQDQDQDYDHDPDDAATSDYQVPSSDPGDDDTHISTLGGGDAAADSPPVIAIPDDDEDEDDTELMVDCTAPASLHIQYDAESYFERFPFTKDGNYMLALSNVAAHLHGGGPIDGSVIPQIAVWLYNFPDQPLQYKSFFTDKAQFWDEFVTIMTRILGRRTTFGEEFSDDNHSEENVCISFFTAYLRICVRLFQADAEMLSHWTSPEPCPLPIVASKHVRQAYCIIRPEKSSVFHLLNKEYGADISDMADQFLRAFLQVGGLKHLLHFADQACNKTSAIVLNTIAVSTAPLLDAVGWALFATPTLEHSTERPQLYQEMLHFFRQYNEHLQMPGKVVDTAIAKDLITHFSSLLLHLCQWDTGIATELVDHMLDFQDPESPTTTTMPTEPSQDNSDVYRQDPTLYPVLIHNAWKFKLLRKYIVKGRMELRVTSIGAMDRALVDIWREYNVHPYFVKHPVMQYLADFLLHQKVVNYIISVDSHPQLISRSGNIVGFLVVTLRYSEGETDAIWNTVANSSDPRVVSATMTMLRSIIGLMNPPELLYLSTKIFDLPIENCTLDIVQFQREITNKLLNLDWSRTEFKSRPWNVSIRILQDTSPTKDLSKSLMSLHAEAAEQLRASMIYTGPEERYEIYQQCAKHIESRSPKATGSVHAIFILAHSFAPHDSLFFENHPQWTRHILEEMCAYVGDKDGLAFNTPQNYAVLYRLELLCLFIHRTTAAIPSDLYETIWDHFIGKYAHSNHLRNMAWAKFSQAMSLRPGNQFCQALISTHVPKLDPQCYTTGLFEFVAAYNFSTEKQIVETDDGEKELLQIRGAHLLWPMILSAPPHTIEDRTATLLAARYLELDPMHGVTLPDMEAAHTALVEKCIHEILSSYKLLREQPTNSSDEMDINPTGSLRQQNERRLTRTVLFLKLLLQSIRTRADFNRSRRADSKVEPLEDEDLPDGDVVEIRYQSGSDEKQSIVMGQSNTMQDVYRRLCHATGYSKVNIFHKGRRIELEKDGSKTVADLDLGTQNLQVQKAQGSEINYPVASTFGACSVFETTILNRFEELFACMDSEDAISATLYEFLVQLPFQERIFKSVTAGTISVADLFPPERHFQAKYAAHALHWKLEQQLRSTVDEQYLANAVRVLDQALLNPALVIDASSPSHVELAGVLVQVLLKFLKGPERPSTEVSSSYFSNGNLLVERLLDLVSVSVSAENNISPYFALNAYATIVEASLHSRGVWDAFLNSDKVLALHKKLLLDDARKEMREGITKVMSSVCGGGLSPSSALTEVDTAICFWKMISPVLPYTVEQPGRSEQIFVLADEVFRKHDENNRDEVSLRSYLSTWSEVLLSYRHDEEVGRGEIDFVVLGFSKLLLSCISSLKSFKKPLNAGQLVERLWNKFLFVPKIVELDDETPSQETPVLESNTRRQLLDLVLSLAEDRNSYNKVLDLAENLGITEAEMQMRLSFDVDRDDAIRSPTGYLGLNNPRAICYMNSLLAQLFMNVNFRKFMLGLDVAEPAASQRLLHETQALFSMMQNSYRKFADPQNFAACVRVPDGGSIDINVQMDADEFYNLLFDQWEAQMLSPEVKERFRSFYGGQTVNQIKSKECEHVSERLESFFVVQCDVQGKSNLHESLQAFVEGDVMEGENKYKCESCGGRLVDAVKRTCLKEVPDNLIFHLKRFDFDLVTLSRAKINDHFDFPMNIDVSPYKVDHLSDPTQPCEEDWFELVGVLVHQGSSEAGHYYSYIRTRPDLAENVARWSEFNDRDVDAFDPQYIPARAYGGWDDKFHRQLKNYSAYMLFYQRRSAISKDRTEYMDSLQYGNVKVPVPSTMGREIKIDNDNCIREYCMYDPYHTKFLRQILSNLRTVNRGICSEDHTQETQALHIMLEHLFQVHIRVRNPDNFDETLLQVRKTVLSCSTCCLVAMRWLANNDSALLNMLILCEASKIRSQSRAFLIDCLRFLRDREPVAYGIECMEMDNDTGAAVVPQDILSTIVAQLRIVAENSYFAVRSWDDFYLTLCQISDLGHVETAALLNEGLLKFCLQVLCMPAVPLLQHRNQAMWRVIEKRRRIYNRMVEFVYTLLSKIDLQLPTTPDARIAGTNRLDVYDRSSSKFPISHEERHLLQIWHDDNRAYAALDRMLEMFDVTKTEVFYPGEILRLLLHEPDLRFQSHLYTTVYEGVCQLKPPSQDPYVRAALPYCQTSSDVHSVYQVYDVIAKLSGNCLKHGGQAHVQFFNGVLHSQNNAVFEEKGEDAFYRLSLTHARRTLMPLLMNEEEIVRNLAAKHFRDLFLEWESDNAIHQDTLKLKYKQLRIIVSDLQRKIEDEHRNGTPRSYMQPMITTCGMLMESLYKLNEADEPLFNQLRVDSDMDLITRQADLEASLRNWAFDEETPQSLAEGFDQSDYGSESDVDPDAFDV</sequence>
<feature type="domain" description="USP" evidence="2">
    <location>
        <begin position="1566"/>
        <end position="1890"/>
    </location>
</feature>
<feature type="compositionally biased region" description="Basic and acidic residues" evidence="1">
    <location>
        <begin position="39"/>
        <end position="57"/>
    </location>
</feature>
<dbReference type="EMBL" id="KZ805414">
    <property type="protein sequence ID" value="PVH98418.1"/>
    <property type="molecule type" value="Genomic_DNA"/>
</dbReference>
<keyword evidence="4" id="KW-1185">Reference proteome</keyword>
<proteinExistence type="predicted"/>
<dbReference type="GO" id="GO:0005634">
    <property type="term" value="C:nucleus"/>
    <property type="evidence" value="ECO:0007669"/>
    <property type="project" value="TreeGrafter"/>
</dbReference>
<dbReference type="Gene3D" id="3.90.70.10">
    <property type="entry name" value="Cysteine proteinases"/>
    <property type="match status" value="1"/>
</dbReference>
<dbReference type="Proteomes" id="UP000244855">
    <property type="component" value="Unassembled WGS sequence"/>
</dbReference>
<accession>A0A2V1DK20</accession>
<organism evidence="3 4">
    <name type="scientific">Periconia macrospinosa</name>
    <dbReference type="NCBI Taxonomy" id="97972"/>
    <lineage>
        <taxon>Eukaryota</taxon>
        <taxon>Fungi</taxon>
        <taxon>Dikarya</taxon>
        <taxon>Ascomycota</taxon>
        <taxon>Pezizomycotina</taxon>
        <taxon>Dothideomycetes</taxon>
        <taxon>Pleosporomycetidae</taxon>
        <taxon>Pleosporales</taxon>
        <taxon>Massarineae</taxon>
        <taxon>Periconiaceae</taxon>
        <taxon>Periconia</taxon>
    </lineage>
</organism>
<dbReference type="Pfam" id="PF12030">
    <property type="entry name" value="DUF3517"/>
    <property type="match status" value="1"/>
</dbReference>
<dbReference type="PANTHER" id="PTHR24006:SF925">
    <property type="entry name" value="UBIQUITINYL HYDROLASE 1"/>
    <property type="match status" value="1"/>
</dbReference>